<protein>
    <recommendedName>
        <fullName evidence="6 7">Large ribosomal subunit protein uL18</fullName>
    </recommendedName>
</protein>
<keyword evidence="3 7" id="KW-0694">RNA-binding</keyword>
<accession>A0A2T4TX86</accession>
<sequence>MTGYGGKQERRIRRHRRIRKRIVGSAVCPRLCVFRSARHIYAQIIDDEQGKTLAAASTLSIEIREKGQTGNKTAAARLVGELLASKALAAHISRVVFDRGGFKFHGRVKALAAGLGEKGVRI</sequence>
<evidence type="ECO:0000256" key="5">
    <source>
        <dbReference type="ARBA" id="ARBA00023274"/>
    </source>
</evidence>
<dbReference type="HAMAP" id="MF_01337_B">
    <property type="entry name" value="Ribosomal_uL18_B"/>
    <property type="match status" value="1"/>
</dbReference>
<evidence type="ECO:0000256" key="1">
    <source>
        <dbReference type="ARBA" id="ARBA00007116"/>
    </source>
</evidence>
<comment type="caution">
    <text evidence="8">The sequence shown here is derived from an EMBL/GenBank/DDBJ whole genome shotgun (WGS) entry which is preliminary data.</text>
</comment>
<dbReference type="Proteomes" id="UP000241436">
    <property type="component" value="Unassembled WGS sequence"/>
</dbReference>
<evidence type="ECO:0000256" key="7">
    <source>
        <dbReference type="HAMAP-Rule" id="MF_01337"/>
    </source>
</evidence>
<proteinExistence type="inferred from homology"/>
<dbReference type="GO" id="GO:0003735">
    <property type="term" value="F:structural constituent of ribosome"/>
    <property type="evidence" value="ECO:0007669"/>
    <property type="project" value="InterPro"/>
</dbReference>
<dbReference type="FunFam" id="3.30.420.100:FF:000001">
    <property type="entry name" value="50S ribosomal protein L18"/>
    <property type="match status" value="1"/>
</dbReference>
<comment type="similarity">
    <text evidence="1 7">Belongs to the universal ribosomal protein uL18 family.</text>
</comment>
<keyword evidence="9" id="KW-1185">Reference proteome</keyword>
<evidence type="ECO:0000256" key="2">
    <source>
        <dbReference type="ARBA" id="ARBA00022730"/>
    </source>
</evidence>
<dbReference type="CDD" id="cd00432">
    <property type="entry name" value="Ribosomal_L18_L5e"/>
    <property type="match status" value="1"/>
</dbReference>
<dbReference type="InterPro" id="IPR057268">
    <property type="entry name" value="Ribosomal_L18"/>
</dbReference>
<dbReference type="PANTHER" id="PTHR12899">
    <property type="entry name" value="39S RIBOSOMAL PROTEIN L18, MITOCHONDRIAL"/>
    <property type="match status" value="1"/>
</dbReference>
<evidence type="ECO:0000313" key="8">
    <source>
        <dbReference type="EMBL" id="PTL35697.1"/>
    </source>
</evidence>
<dbReference type="SUPFAM" id="SSF53137">
    <property type="entry name" value="Translational machinery components"/>
    <property type="match status" value="1"/>
</dbReference>
<organism evidence="8 9">
    <name type="scientific">Candidatus Methylomirabilis limnetica</name>
    <dbReference type="NCBI Taxonomy" id="2033718"/>
    <lineage>
        <taxon>Bacteria</taxon>
        <taxon>Candidatus Methylomirabilota</taxon>
        <taxon>Candidatus Methylomirabilia</taxon>
        <taxon>Candidatus Methylomirabilales</taxon>
        <taxon>Candidatus Methylomirabilaceae</taxon>
        <taxon>Candidatus Methylomirabilis</taxon>
    </lineage>
</organism>
<dbReference type="GO" id="GO:0008097">
    <property type="term" value="F:5S rRNA binding"/>
    <property type="evidence" value="ECO:0007669"/>
    <property type="project" value="TreeGrafter"/>
</dbReference>
<keyword evidence="5 7" id="KW-0687">Ribonucleoprotein</keyword>
<evidence type="ECO:0000256" key="3">
    <source>
        <dbReference type="ARBA" id="ARBA00022884"/>
    </source>
</evidence>
<dbReference type="PANTHER" id="PTHR12899:SF3">
    <property type="entry name" value="LARGE RIBOSOMAL SUBUNIT PROTEIN UL18M"/>
    <property type="match status" value="1"/>
</dbReference>
<dbReference type="Gene3D" id="3.30.420.100">
    <property type="match status" value="1"/>
</dbReference>
<dbReference type="GO" id="GO:0022625">
    <property type="term" value="C:cytosolic large ribosomal subunit"/>
    <property type="evidence" value="ECO:0007669"/>
    <property type="project" value="TreeGrafter"/>
</dbReference>
<keyword evidence="4 7" id="KW-0689">Ribosomal protein</keyword>
<dbReference type="RefSeq" id="WP_107562440.1">
    <property type="nucleotide sequence ID" value="NZ_NVQC01000022.1"/>
</dbReference>
<evidence type="ECO:0000313" key="9">
    <source>
        <dbReference type="Proteomes" id="UP000241436"/>
    </source>
</evidence>
<reference evidence="8 9" key="1">
    <citation type="submission" date="2017-09" db="EMBL/GenBank/DDBJ databases">
        <title>Bloom of a denitrifying methanotroph, Candidatus Methylomirabilis limnetica, in a deep stratified lake.</title>
        <authorList>
            <person name="Graf J.S."/>
            <person name="Marchant H.K."/>
            <person name="Tienken D."/>
            <person name="Hach P.F."/>
            <person name="Brand A."/>
            <person name="Schubert C.J."/>
            <person name="Kuypers M.M."/>
            <person name="Milucka J."/>
        </authorList>
    </citation>
    <scope>NUCLEOTIDE SEQUENCE [LARGE SCALE GENOMIC DNA]</scope>
    <source>
        <strain evidence="8 9">Zug</strain>
    </source>
</reference>
<keyword evidence="2 7" id="KW-0699">rRNA-binding</keyword>
<evidence type="ECO:0000256" key="6">
    <source>
        <dbReference type="ARBA" id="ARBA00035197"/>
    </source>
</evidence>
<comment type="function">
    <text evidence="7">This is one of the proteins that bind and probably mediate the attachment of the 5S RNA into the large ribosomal subunit, where it forms part of the central protuberance.</text>
</comment>
<dbReference type="InterPro" id="IPR005484">
    <property type="entry name" value="Ribosomal_uL18_bac/plant/anim"/>
</dbReference>
<dbReference type="OrthoDB" id="9810939at2"/>
<dbReference type="EMBL" id="NVQC01000022">
    <property type="protein sequence ID" value="PTL35697.1"/>
    <property type="molecule type" value="Genomic_DNA"/>
</dbReference>
<dbReference type="AlphaFoldDB" id="A0A2T4TX86"/>
<reference evidence="9" key="2">
    <citation type="journal article" date="2018" name="Environ. Microbiol.">
        <title>Bloom of a denitrifying methanotroph, 'Candidatus Methylomirabilis limnetica', in a deep stratified lake.</title>
        <authorList>
            <person name="Graf J.S."/>
            <person name="Mayr M.J."/>
            <person name="Marchant H.K."/>
            <person name="Tienken D."/>
            <person name="Hach P.F."/>
            <person name="Brand A."/>
            <person name="Schubert C.J."/>
            <person name="Kuypers M.M."/>
            <person name="Milucka J."/>
        </authorList>
    </citation>
    <scope>NUCLEOTIDE SEQUENCE [LARGE SCALE GENOMIC DNA]</scope>
    <source>
        <strain evidence="9">Zug</strain>
    </source>
</reference>
<dbReference type="Pfam" id="PF00861">
    <property type="entry name" value="Ribosomal_L18p"/>
    <property type="match status" value="1"/>
</dbReference>
<name>A0A2T4TX86_9BACT</name>
<evidence type="ECO:0000256" key="4">
    <source>
        <dbReference type="ARBA" id="ARBA00022980"/>
    </source>
</evidence>
<dbReference type="InterPro" id="IPR004389">
    <property type="entry name" value="Ribosomal_uL18_bac-type"/>
</dbReference>
<gene>
    <name evidence="7" type="primary">rplR</name>
    <name evidence="8" type="ORF">CLG94_08000</name>
</gene>
<dbReference type="NCBIfam" id="TIGR00060">
    <property type="entry name" value="L18_bact"/>
    <property type="match status" value="1"/>
</dbReference>
<dbReference type="GO" id="GO:0006412">
    <property type="term" value="P:translation"/>
    <property type="evidence" value="ECO:0007669"/>
    <property type="project" value="UniProtKB-UniRule"/>
</dbReference>
<comment type="subunit">
    <text evidence="7">Part of the 50S ribosomal subunit; part of the 5S rRNA/L5/L18/L25 subcomplex. Contacts the 5S and 23S rRNAs.</text>
</comment>